<evidence type="ECO:0000313" key="3">
    <source>
        <dbReference type="Proteomes" id="UP000001542"/>
    </source>
</evidence>
<dbReference type="SMR" id="A2DJR8"/>
<reference evidence="2" key="2">
    <citation type="journal article" date="2007" name="Science">
        <title>Draft genome sequence of the sexually transmitted pathogen Trichomonas vaginalis.</title>
        <authorList>
            <person name="Carlton J.M."/>
            <person name="Hirt R.P."/>
            <person name="Silva J.C."/>
            <person name="Delcher A.L."/>
            <person name="Schatz M."/>
            <person name="Zhao Q."/>
            <person name="Wortman J.R."/>
            <person name="Bidwell S.L."/>
            <person name="Alsmark U.C.M."/>
            <person name="Besteiro S."/>
            <person name="Sicheritz-Ponten T."/>
            <person name="Noel C.J."/>
            <person name="Dacks J.B."/>
            <person name="Foster P.G."/>
            <person name="Simillion C."/>
            <person name="Van de Peer Y."/>
            <person name="Miranda-Saavedra D."/>
            <person name="Barton G.J."/>
            <person name="Westrop G.D."/>
            <person name="Mueller S."/>
            <person name="Dessi D."/>
            <person name="Fiori P.L."/>
            <person name="Ren Q."/>
            <person name="Paulsen I."/>
            <person name="Zhang H."/>
            <person name="Bastida-Corcuera F.D."/>
            <person name="Simoes-Barbosa A."/>
            <person name="Brown M.T."/>
            <person name="Hayes R.D."/>
            <person name="Mukherjee M."/>
            <person name="Okumura C.Y."/>
            <person name="Schneider R."/>
            <person name="Smith A.J."/>
            <person name="Vanacova S."/>
            <person name="Villalvazo M."/>
            <person name="Haas B.J."/>
            <person name="Pertea M."/>
            <person name="Feldblyum T.V."/>
            <person name="Utterback T.R."/>
            <person name="Shu C.L."/>
            <person name="Osoegawa K."/>
            <person name="de Jong P.J."/>
            <person name="Hrdy I."/>
            <person name="Horvathova L."/>
            <person name="Zubacova Z."/>
            <person name="Dolezal P."/>
            <person name="Malik S.B."/>
            <person name="Logsdon J.M. Jr."/>
            <person name="Henze K."/>
            <person name="Gupta A."/>
            <person name="Wang C.C."/>
            <person name="Dunne R.L."/>
            <person name="Upcroft J.A."/>
            <person name="Upcroft P."/>
            <person name="White O."/>
            <person name="Salzberg S.L."/>
            <person name="Tang P."/>
            <person name="Chiu C.-H."/>
            <person name="Lee Y.-S."/>
            <person name="Embley T.M."/>
            <person name="Coombs G.H."/>
            <person name="Mottram J.C."/>
            <person name="Tachezy J."/>
            <person name="Fraser-Liggett C.M."/>
            <person name="Johnson P.J."/>
        </authorList>
    </citation>
    <scope>NUCLEOTIDE SEQUENCE [LARGE SCALE GENOMIC DNA]</scope>
    <source>
        <strain evidence="2">G3</strain>
    </source>
</reference>
<keyword evidence="3" id="KW-1185">Reference proteome</keyword>
<dbReference type="Proteomes" id="UP000001542">
    <property type="component" value="Unassembled WGS sequence"/>
</dbReference>
<protein>
    <submittedName>
        <fullName evidence="2">Uncharacterized protein</fullName>
    </submittedName>
</protein>
<reference evidence="2" key="1">
    <citation type="submission" date="2006-10" db="EMBL/GenBank/DDBJ databases">
        <authorList>
            <person name="Amadeo P."/>
            <person name="Zhao Q."/>
            <person name="Wortman J."/>
            <person name="Fraser-Liggett C."/>
            <person name="Carlton J."/>
        </authorList>
    </citation>
    <scope>NUCLEOTIDE SEQUENCE</scope>
    <source>
        <strain evidence="2">G3</strain>
    </source>
</reference>
<dbReference type="VEuPathDB" id="TrichDB:TVAG_451960"/>
<evidence type="ECO:0000256" key="1">
    <source>
        <dbReference type="SAM" id="MobiDB-lite"/>
    </source>
</evidence>
<gene>
    <name evidence="2" type="ORF">TVAG_451960</name>
</gene>
<evidence type="ECO:0000313" key="2">
    <source>
        <dbReference type="EMBL" id="EAY19282.1"/>
    </source>
</evidence>
<dbReference type="InParanoid" id="A2DJR8"/>
<feature type="region of interest" description="Disordered" evidence="1">
    <location>
        <begin position="1"/>
        <end position="20"/>
    </location>
</feature>
<dbReference type="KEGG" id="tva:5464809"/>
<feature type="compositionally biased region" description="Polar residues" evidence="1">
    <location>
        <begin position="1"/>
        <end position="12"/>
    </location>
</feature>
<sequence length="346" mass="40691">MKQIGGNRSNGKNKPDGPSKTQECLKILDDLLKTDETELPSEIYEKRKLLEKCATWNDQSAGRIDIFVKFIELYTKQAVIQDPAIDRKENYTSIFFRRGKLVYDTDLEDFFMRIILKMVQIDKEKFIQFLDCISCSNIFQARTTLETIKKSLDIFEKKLKMETELPDMLKALKTKIEGFIESSENEKDSLQDFSIYPTSDNFFGSNPKVHNKAYDGFDSSEEQVNCLVKLEQLDFVYDIKKALQKYFTDKLDVRDIFLYHNVCMIPYSFHDPESIMKYEMFLHFEVFACPYWNIVLINDKLTKRLAFESLLFLSSTPQFHHIDAICYSRMPSKIQKNSSKEFIELF</sequence>
<dbReference type="AlphaFoldDB" id="A2DJR8"/>
<dbReference type="EMBL" id="DS113209">
    <property type="protein sequence ID" value="EAY19282.1"/>
    <property type="molecule type" value="Genomic_DNA"/>
</dbReference>
<dbReference type="VEuPathDB" id="TrichDB:TVAGG3_0289960"/>
<accession>A2DJR8</accession>
<dbReference type="RefSeq" id="XP_001580268.1">
    <property type="nucleotide sequence ID" value="XM_001580218.1"/>
</dbReference>
<organism evidence="2 3">
    <name type="scientific">Trichomonas vaginalis (strain ATCC PRA-98 / G3)</name>
    <dbReference type="NCBI Taxonomy" id="412133"/>
    <lineage>
        <taxon>Eukaryota</taxon>
        <taxon>Metamonada</taxon>
        <taxon>Parabasalia</taxon>
        <taxon>Trichomonadida</taxon>
        <taxon>Trichomonadidae</taxon>
        <taxon>Trichomonas</taxon>
    </lineage>
</organism>
<proteinExistence type="predicted"/>
<name>A2DJR8_TRIV3</name>